<reference evidence="1" key="1">
    <citation type="journal article" date="2014" name="Int. J. Syst. Evol. Microbiol.">
        <title>Complete genome sequence of Corynebacterium casei LMG S-19264T (=DSM 44701T), isolated from a smear-ripened cheese.</title>
        <authorList>
            <consortium name="US DOE Joint Genome Institute (JGI-PGF)"/>
            <person name="Walter F."/>
            <person name="Albersmeier A."/>
            <person name="Kalinowski J."/>
            <person name="Ruckert C."/>
        </authorList>
    </citation>
    <scope>NUCLEOTIDE SEQUENCE</scope>
    <source>
        <strain evidence="1">CGMCC 1.12408</strain>
    </source>
</reference>
<dbReference type="Proteomes" id="UP000613512">
    <property type="component" value="Unassembled WGS sequence"/>
</dbReference>
<accession>A0A916RXQ8</accession>
<name>A0A916RXQ8_9BACI</name>
<dbReference type="AlphaFoldDB" id="A0A916RXQ8"/>
<sequence>MSRFTSNYDELVNQYKKELLSDEQLMDKFEERFESRLLAKSKEAVEEKDSR</sequence>
<gene>
    <name evidence="1" type="ORF">GCM10008025_14070</name>
</gene>
<protein>
    <recommendedName>
        <fullName evidence="3">Fur-regulated basic protein B</fullName>
    </recommendedName>
</protein>
<organism evidence="1 2">
    <name type="scientific">Ornithinibacillus halotolerans</name>
    <dbReference type="NCBI Taxonomy" id="1274357"/>
    <lineage>
        <taxon>Bacteria</taxon>
        <taxon>Bacillati</taxon>
        <taxon>Bacillota</taxon>
        <taxon>Bacilli</taxon>
        <taxon>Bacillales</taxon>
        <taxon>Bacillaceae</taxon>
        <taxon>Ornithinibacillus</taxon>
    </lineage>
</organism>
<comment type="caution">
    <text evidence="1">The sequence shown here is derived from an EMBL/GenBank/DDBJ whole genome shotgun (WGS) entry which is preliminary data.</text>
</comment>
<keyword evidence="2" id="KW-1185">Reference proteome</keyword>
<evidence type="ECO:0000313" key="1">
    <source>
        <dbReference type="EMBL" id="GGA71364.1"/>
    </source>
</evidence>
<evidence type="ECO:0008006" key="3">
    <source>
        <dbReference type="Google" id="ProtNLM"/>
    </source>
</evidence>
<reference evidence="1" key="2">
    <citation type="submission" date="2020-09" db="EMBL/GenBank/DDBJ databases">
        <authorList>
            <person name="Sun Q."/>
            <person name="Zhou Y."/>
        </authorList>
    </citation>
    <scope>NUCLEOTIDE SEQUENCE</scope>
    <source>
        <strain evidence="1">CGMCC 1.12408</strain>
    </source>
</reference>
<evidence type="ECO:0000313" key="2">
    <source>
        <dbReference type="Proteomes" id="UP000613512"/>
    </source>
</evidence>
<dbReference type="InterPro" id="IPR025004">
    <property type="entry name" value="SenN/SenS"/>
</dbReference>
<proteinExistence type="predicted"/>
<dbReference type="Pfam" id="PF13040">
    <property type="entry name" value="Fur_reg_FbpB"/>
    <property type="match status" value="1"/>
</dbReference>
<dbReference type="RefSeq" id="WP_229740670.1">
    <property type="nucleotide sequence ID" value="NZ_BMEY01000006.1"/>
</dbReference>
<dbReference type="EMBL" id="BMEY01000006">
    <property type="protein sequence ID" value="GGA71364.1"/>
    <property type="molecule type" value="Genomic_DNA"/>
</dbReference>